<accession>A0A0K2SML8</accession>
<protein>
    <recommendedName>
        <fullName evidence="4">YggT family protein</fullName>
    </recommendedName>
</protein>
<dbReference type="RefSeq" id="WP_068138630.1">
    <property type="nucleotide sequence ID" value="NZ_AP014924.1"/>
</dbReference>
<gene>
    <name evidence="2" type="ORF">LIP_2543</name>
</gene>
<evidence type="ECO:0000313" key="2">
    <source>
        <dbReference type="EMBL" id="BAS28373.1"/>
    </source>
</evidence>
<dbReference type="PANTHER" id="PTHR33219:SF14">
    <property type="entry name" value="PROTEIN COFACTOR ASSEMBLY OF COMPLEX C SUBUNIT B CCB3, CHLOROPLASTIC-RELATED"/>
    <property type="match status" value="1"/>
</dbReference>
<dbReference type="PANTHER" id="PTHR33219">
    <property type="entry name" value="YLMG HOMOLOG PROTEIN 2, CHLOROPLASTIC"/>
    <property type="match status" value="1"/>
</dbReference>
<name>A0A0K2SML8_LIMPI</name>
<reference evidence="3" key="2">
    <citation type="journal article" date="2016" name="Int. J. Syst. Evol. Microbiol.">
        <title>Complete genome sequence and cell structure of Limnochorda pilosa, a Gram-negative spore-former within the phylum Firmicutes.</title>
        <authorList>
            <person name="Watanabe M."/>
            <person name="Kojima H."/>
            <person name="Fukui M."/>
        </authorList>
    </citation>
    <scope>NUCLEOTIDE SEQUENCE [LARGE SCALE GENOMIC DNA]</scope>
    <source>
        <strain evidence="3">HC45</strain>
    </source>
</reference>
<dbReference type="AlphaFoldDB" id="A0A0K2SML8"/>
<sequence>MGLIRLVNGVVQLYELILIARIFTSWVNADPYNPVVRWLYRLTEPVMRPFRGLLPPLGMIDFSPVLVFLAIEVARQLVVRFLLTVLV</sequence>
<comment type="similarity">
    <text evidence="1">Belongs to the YggT family.</text>
</comment>
<dbReference type="OrthoDB" id="283553at2"/>
<dbReference type="EMBL" id="AP014924">
    <property type="protein sequence ID" value="BAS28373.1"/>
    <property type="molecule type" value="Genomic_DNA"/>
</dbReference>
<proteinExistence type="inferred from homology"/>
<evidence type="ECO:0008006" key="4">
    <source>
        <dbReference type="Google" id="ProtNLM"/>
    </source>
</evidence>
<dbReference type="PATRIC" id="fig|1555112.3.peg.2582"/>
<dbReference type="KEGG" id="lpil:LIP_2543"/>
<organism evidence="2 3">
    <name type="scientific">Limnochorda pilosa</name>
    <dbReference type="NCBI Taxonomy" id="1555112"/>
    <lineage>
        <taxon>Bacteria</taxon>
        <taxon>Bacillati</taxon>
        <taxon>Bacillota</taxon>
        <taxon>Limnochordia</taxon>
        <taxon>Limnochordales</taxon>
        <taxon>Limnochordaceae</taxon>
        <taxon>Limnochorda</taxon>
    </lineage>
</organism>
<dbReference type="Pfam" id="PF02325">
    <property type="entry name" value="CCB3_YggT"/>
    <property type="match status" value="1"/>
</dbReference>
<dbReference type="STRING" id="1555112.LIP_2543"/>
<dbReference type="Proteomes" id="UP000065807">
    <property type="component" value="Chromosome"/>
</dbReference>
<evidence type="ECO:0000256" key="1">
    <source>
        <dbReference type="ARBA" id="ARBA00010894"/>
    </source>
</evidence>
<reference evidence="3" key="1">
    <citation type="submission" date="2015-07" db="EMBL/GenBank/DDBJ databases">
        <title>Complete genome sequence and phylogenetic analysis of Limnochorda pilosa.</title>
        <authorList>
            <person name="Watanabe M."/>
            <person name="Kojima H."/>
            <person name="Fukui M."/>
        </authorList>
    </citation>
    <scope>NUCLEOTIDE SEQUENCE [LARGE SCALE GENOMIC DNA]</scope>
    <source>
        <strain evidence="3">HC45</strain>
    </source>
</reference>
<keyword evidence="3" id="KW-1185">Reference proteome</keyword>
<dbReference type="InterPro" id="IPR003425">
    <property type="entry name" value="CCB3/YggT"/>
</dbReference>
<dbReference type="GO" id="GO:0016020">
    <property type="term" value="C:membrane"/>
    <property type="evidence" value="ECO:0007669"/>
    <property type="project" value="InterPro"/>
</dbReference>
<evidence type="ECO:0000313" key="3">
    <source>
        <dbReference type="Proteomes" id="UP000065807"/>
    </source>
</evidence>